<comment type="caution">
    <text evidence="10">The sequence shown here is derived from an EMBL/GenBank/DDBJ whole genome shotgun (WGS) entry which is preliminary data.</text>
</comment>
<dbReference type="PANTHER" id="PTHR24305">
    <property type="entry name" value="CYTOCHROME P450"/>
    <property type="match status" value="1"/>
</dbReference>
<dbReference type="PANTHER" id="PTHR24305:SF190">
    <property type="entry name" value="P450, PUTATIVE (EUROFUNG)-RELATED"/>
    <property type="match status" value="1"/>
</dbReference>
<dbReference type="InterPro" id="IPR050121">
    <property type="entry name" value="Cytochrome_P450_monoxygenase"/>
</dbReference>
<dbReference type="RefSeq" id="XP_017995698.1">
    <property type="nucleotide sequence ID" value="XM_018141112.1"/>
</dbReference>
<dbReference type="Proteomes" id="UP000038010">
    <property type="component" value="Unassembled WGS sequence"/>
</dbReference>
<keyword evidence="9" id="KW-0472">Membrane</keyword>
<dbReference type="GeneID" id="28732992"/>
<feature type="transmembrane region" description="Helical" evidence="9">
    <location>
        <begin position="12"/>
        <end position="28"/>
    </location>
</feature>
<dbReference type="VEuPathDB" id="FungiDB:AB675_1237"/>
<dbReference type="OrthoDB" id="3934656at2759"/>
<organism evidence="10 11">
    <name type="scientific">Cyphellophora attinorum</name>
    <dbReference type="NCBI Taxonomy" id="1664694"/>
    <lineage>
        <taxon>Eukaryota</taxon>
        <taxon>Fungi</taxon>
        <taxon>Dikarya</taxon>
        <taxon>Ascomycota</taxon>
        <taxon>Pezizomycotina</taxon>
        <taxon>Eurotiomycetes</taxon>
        <taxon>Chaetothyriomycetidae</taxon>
        <taxon>Chaetothyriales</taxon>
        <taxon>Cyphellophoraceae</taxon>
        <taxon>Cyphellophora</taxon>
    </lineage>
</organism>
<dbReference type="SUPFAM" id="SSF48264">
    <property type="entry name" value="Cytochrome P450"/>
    <property type="match status" value="1"/>
</dbReference>
<dbReference type="InterPro" id="IPR002401">
    <property type="entry name" value="Cyt_P450_E_grp-I"/>
</dbReference>
<dbReference type="GO" id="GO:0016705">
    <property type="term" value="F:oxidoreductase activity, acting on paired donors, with incorporation or reduction of molecular oxygen"/>
    <property type="evidence" value="ECO:0007669"/>
    <property type="project" value="InterPro"/>
</dbReference>
<dbReference type="CDD" id="cd11060">
    <property type="entry name" value="CYP57A1-like"/>
    <property type="match status" value="1"/>
</dbReference>
<dbReference type="GO" id="GO:0020037">
    <property type="term" value="F:heme binding"/>
    <property type="evidence" value="ECO:0007669"/>
    <property type="project" value="InterPro"/>
</dbReference>
<comment type="similarity">
    <text evidence="2 8">Belongs to the cytochrome P450 family.</text>
</comment>
<dbReference type="Gene3D" id="1.10.630.10">
    <property type="entry name" value="Cytochrome P450"/>
    <property type="match status" value="1"/>
</dbReference>
<proteinExistence type="inferred from homology"/>
<reference evidence="10 11" key="1">
    <citation type="submission" date="2015-06" db="EMBL/GenBank/DDBJ databases">
        <title>Draft genome of the ant-associated black yeast Phialophora attae CBS 131958.</title>
        <authorList>
            <person name="Moreno L.F."/>
            <person name="Stielow B.J."/>
            <person name="de Hoog S."/>
            <person name="Vicente V.A."/>
            <person name="Weiss V.A."/>
            <person name="de Vries M."/>
            <person name="Cruz L.M."/>
            <person name="Souza E.M."/>
        </authorList>
    </citation>
    <scope>NUCLEOTIDE SEQUENCE [LARGE SCALE GENOMIC DNA]</scope>
    <source>
        <strain evidence="10 11">CBS 131958</strain>
    </source>
</reference>
<keyword evidence="3 7" id="KW-0479">Metal-binding</keyword>
<keyword evidence="7 8" id="KW-0349">Heme</keyword>
<keyword evidence="6 8" id="KW-0503">Monooxygenase</keyword>
<dbReference type="STRING" id="1664694.A0A0N1GYE0"/>
<dbReference type="InterPro" id="IPR036396">
    <property type="entry name" value="Cyt_P450_sf"/>
</dbReference>
<evidence type="ECO:0000256" key="3">
    <source>
        <dbReference type="ARBA" id="ARBA00022723"/>
    </source>
</evidence>
<dbReference type="InterPro" id="IPR017972">
    <property type="entry name" value="Cyt_P450_CS"/>
</dbReference>
<evidence type="ECO:0000256" key="2">
    <source>
        <dbReference type="ARBA" id="ARBA00010617"/>
    </source>
</evidence>
<dbReference type="GO" id="GO:0004497">
    <property type="term" value="F:monooxygenase activity"/>
    <property type="evidence" value="ECO:0007669"/>
    <property type="project" value="UniProtKB-KW"/>
</dbReference>
<protein>
    <submittedName>
        <fullName evidence="10">Pisatin demethylase</fullName>
    </submittedName>
</protein>
<keyword evidence="5 7" id="KW-0408">Iron</keyword>
<evidence type="ECO:0000256" key="4">
    <source>
        <dbReference type="ARBA" id="ARBA00023002"/>
    </source>
</evidence>
<dbReference type="GO" id="GO:0032259">
    <property type="term" value="P:methylation"/>
    <property type="evidence" value="ECO:0007669"/>
    <property type="project" value="UniProtKB-KW"/>
</dbReference>
<dbReference type="PRINTS" id="PR00385">
    <property type="entry name" value="P450"/>
</dbReference>
<evidence type="ECO:0000256" key="8">
    <source>
        <dbReference type="RuleBase" id="RU000461"/>
    </source>
</evidence>
<keyword evidence="10" id="KW-0489">Methyltransferase</keyword>
<dbReference type="FunFam" id="1.10.630.10:FF:000050">
    <property type="entry name" value="Cytochrome P450 monooxygenase"/>
    <property type="match status" value="1"/>
</dbReference>
<evidence type="ECO:0000256" key="6">
    <source>
        <dbReference type="ARBA" id="ARBA00023033"/>
    </source>
</evidence>
<keyword evidence="10" id="KW-0808">Transferase</keyword>
<dbReference type="AlphaFoldDB" id="A0A0N1GYE0"/>
<evidence type="ECO:0000256" key="9">
    <source>
        <dbReference type="SAM" id="Phobius"/>
    </source>
</evidence>
<keyword evidence="9" id="KW-0812">Transmembrane</keyword>
<dbReference type="GO" id="GO:0008168">
    <property type="term" value="F:methyltransferase activity"/>
    <property type="evidence" value="ECO:0007669"/>
    <property type="project" value="UniProtKB-KW"/>
</dbReference>
<dbReference type="GO" id="GO:0005506">
    <property type="term" value="F:iron ion binding"/>
    <property type="evidence" value="ECO:0007669"/>
    <property type="project" value="InterPro"/>
</dbReference>
<evidence type="ECO:0000313" key="10">
    <source>
        <dbReference type="EMBL" id="KPI35735.1"/>
    </source>
</evidence>
<name>A0A0N1GYE0_9EURO</name>
<keyword evidence="4 8" id="KW-0560">Oxidoreductase</keyword>
<dbReference type="PROSITE" id="PS00086">
    <property type="entry name" value="CYTOCHROME_P450"/>
    <property type="match status" value="1"/>
</dbReference>
<feature type="binding site" description="axial binding residue" evidence="7">
    <location>
        <position position="448"/>
    </location>
    <ligand>
        <name>heme</name>
        <dbReference type="ChEBI" id="CHEBI:30413"/>
    </ligand>
    <ligandPart>
        <name>Fe</name>
        <dbReference type="ChEBI" id="CHEBI:18248"/>
    </ligandPart>
</feature>
<evidence type="ECO:0000256" key="5">
    <source>
        <dbReference type="ARBA" id="ARBA00023004"/>
    </source>
</evidence>
<gene>
    <name evidence="10" type="ORF">AB675_1237</name>
</gene>
<dbReference type="PRINTS" id="PR00463">
    <property type="entry name" value="EP450I"/>
</dbReference>
<evidence type="ECO:0000256" key="1">
    <source>
        <dbReference type="ARBA" id="ARBA00001971"/>
    </source>
</evidence>
<evidence type="ECO:0000256" key="7">
    <source>
        <dbReference type="PIRSR" id="PIRSR602401-1"/>
    </source>
</evidence>
<comment type="cofactor">
    <cofactor evidence="1 7">
        <name>heme</name>
        <dbReference type="ChEBI" id="CHEBI:30413"/>
    </cofactor>
</comment>
<keyword evidence="9" id="KW-1133">Transmembrane helix</keyword>
<evidence type="ECO:0000313" key="11">
    <source>
        <dbReference type="Proteomes" id="UP000038010"/>
    </source>
</evidence>
<accession>A0A0N1GYE0</accession>
<dbReference type="EMBL" id="LFJN01000037">
    <property type="protein sequence ID" value="KPI35735.1"/>
    <property type="molecule type" value="Genomic_DNA"/>
</dbReference>
<dbReference type="InterPro" id="IPR001128">
    <property type="entry name" value="Cyt_P450"/>
</dbReference>
<dbReference type="Pfam" id="PF00067">
    <property type="entry name" value="p450"/>
    <property type="match status" value="1"/>
</dbReference>
<sequence>MAYTSISTPPSGVAVPIVLIFGISVWLLRRLCSPLRKVPGPFWTRWTRLWYLDKIWKGDFQRTNIDLHKKYGPIVRIAPNECSLDGPDAIRAIYGHGTHYVKAPWYFASSPVGSDNDNLFTDFDVQRHATNRRKVASLYSMTSMLKWEHCVDESTRALLRQFREFVQSRQPINLQLWLQYFAFDTISLITLNKSFGLVEQGRDNHGFLDALHAYLIYCANVGVYSELHPVLGRLVSLLPSKGMSWMVGFVRAQVRGRIEHIKPKEYASAEDNDFLGTILRMHGQNPDKIKLGDVYGFPLTNIGAGSDTTSVSLVGIIYNLMICPQKLQRLQDEIDQADKAGQLSELVTFQEAQRLPYLQACIKEGLRMHPATGLPLARVVPKEGANIMGTFFPGGTVVGVNSWVAHANIEVFGPDAESFRPERWLESTEKTSTMERSFLAFGAGSRTCIGKNISLMEISKIVPELIRRFNFTLTDPHAEIKMENVWFVKQKNIHCSVTSR</sequence>
<keyword evidence="11" id="KW-1185">Reference proteome</keyword>